<dbReference type="EMBL" id="ML994624">
    <property type="protein sequence ID" value="KAF2188127.1"/>
    <property type="molecule type" value="Genomic_DNA"/>
</dbReference>
<feature type="transmembrane region" description="Helical" evidence="2">
    <location>
        <begin position="178"/>
        <end position="201"/>
    </location>
</feature>
<proteinExistence type="predicted"/>
<gene>
    <name evidence="3" type="ORF">K469DRAFT_660660</name>
</gene>
<keyword evidence="2" id="KW-0472">Membrane</keyword>
<keyword evidence="4" id="KW-1185">Reference proteome</keyword>
<feature type="transmembrane region" description="Helical" evidence="2">
    <location>
        <begin position="645"/>
        <end position="667"/>
    </location>
</feature>
<evidence type="ECO:0000313" key="3">
    <source>
        <dbReference type="EMBL" id="KAF2188127.1"/>
    </source>
</evidence>
<name>A0A6A6E840_9PEZI</name>
<feature type="compositionally biased region" description="Polar residues" evidence="1">
    <location>
        <begin position="1"/>
        <end position="16"/>
    </location>
</feature>
<sequence length="774" mass="86056">MVARGNRSSYSRSASPDTYPERYDPFDPPLDVIEMSNPSRQSLDGRSSFDYQRDRSPGEISLASLPSGSYFPGSRDDASNSQYAPVPGRSASRAHTKQSIGAPSIHSMGSALNPYKTMDADTQALVDRRAGEIVQWHVHWSTPAIITALFVAGVMGAIGHHLFYRHLDGKPAEDQLKMIRYGTALAFFTKSTFVGTVILCYRQRIWHTFRKKAMTISAIDGLFSVTEDPSQFKNWEMIKNAKLATVMAVCSWLIPIASVLSPAALTSEMRTSYNQTHCSSVASLNFTHESTFNFRNESNFPGSSLVYYNTTDTEGKQPGYFDYYDQPSKNARRLTVTSAYLKKPATYPDAGLDSCGEAWDCTYSITFQGPGYKCDEVANSSNPNTEEVVSKGAPFNISMLAPQGNYLYYAAVDIGGYANPQTETGDDGMPKLKPPYPDSLGVFESEPALWVGYAINTTKPYDASSPYAKQWISVHEPKIFKCVAHHTNYTFEMHYTDALQTTTRKKRDFISLIVDTTVTLNPANKSDLVASPSANYVRPNKDVEKYKVAAAYHAMGSLLRNFLRGDIRYTPPYPVTKSDISETKLIESRTSYPVANLMDEIQNLFEDMIITMLSEPHLIIADKVSVPCMKTRTVNVYVYHAEGLWIGYAIVVAITFVFIGVGAWSIWQNGVASDTQFSRIMVTTRNPTIDRLSVGACLGGDPFPKDLRETKLRFGVLLEEEPREGPLGKVEHCCFGTAGETKDIVKYGTYAGLKRWRKDEEEEAGDENKPLLGN</sequence>
<keyword evidence="2" id="KW-0812">Transmembrane</keyword>
<feature type="transmembrane region" description="Helical" evidence="2">
    <location>
        <begin position="243"/>
        <end position="265"/>
    </location>
</feature>
<feature type="region of interest" description="Disordered" evidence="1">
    <location>
        <begin position="1"/>
        <end position="107"/>
    </location>
</feature>
<dbReference type="OrthoDB" id="5340195at2759"/>
<dbReference type="Proteomes" id="UP000800200">
    <property type="component" value="Unassembled WGS sequence"/>
</dbReference>
<dbReference type="PANTHER" id="PTHR35041:SF3">
    <property type="entry name" value="FORMYLMETHIONINE DEFORMYLASE-LIKE PROTEIN"/>
    <property type="match status" value="1"/>
</dbReference>
<keyword evidence="2" id="KW-1133">Transmembrane helix</keyword>
<protein>
    <submittedName>
        <fullName evidence="3">Uncharacterized protein</fullName>
    </submittedName>
</protein>
<evidence type="ECO:0000313" key="4">
    <source>
        <dbReference type="Proteomes" id="UP000800200"/>
    </source>
</evidence>
<dbReference type="AlphaFoldDB" id="A0A6A6E840"/>
<feature type="compositionally biased region" description="Polar residues" evidence="1">
    <location>
        <begin position="36"/>
        <end position="45"/>
    </location>
</feature>
<dbReference type="PANTHER" id="PTHR35041">
    <property type="entry name" value="MEDIATOR OF RNA POLYMERASE II TRANSCRIPTION SUBUNIT 1"/>
    <property type="match status" value="1"/>
</dbReference>
<accession>A0A6A6E840</accession>
<organism evidence="3 4">
    <name type="scientific">Zopfia rhizophila CBS 207.26</name>
    <dbReference type="NCBI Taxonomy" id="1314779"/>
    <lineage>
        <taxon>Eukaryota</taxon>
        <taxon>Fungi</taxon>
        <taxon>Dikarya</taxon>
        <taxon>Ascomycota</taxon>
        <taxon>Pezizomycotina</taxon>
        <taxon>Dothideomycetes</taxon>
        <taxon>Dothideomycetes incertae sedis</taxon>
        <taxon>Zopfiaceae</taxon>
        <taxon>Zopfia</taxon>
    </lineage>
</organism>
<evidence type="ECO:0000256" key="1">
    <source>
        <dbReference type="SAM" id="MobiDB-lite"/>
    </source>
</evidence>
<reference evidence="3" key="1">
    <citation type="journal article" date="2020" name="Stud. Mycol.">
        <title>101 Dothideomycetes genomes: a test case for predicting lifestyles and emergence of pathogens.</title>
        <authorList>
            <person name="Haridas S."/>
            <person name="Albert R."/>
            <person name="Binder M."/>
            <person name="Bloem J."/>
            <person name="Labutti K."/>
            <person name="Salamov A."/>
            <person name="Andreopoulos B."/>
            <person name="Baker S."/>
            <person name="Barry K."/>
            <person name="Bills G."/>
            <person name="Bluhm B."/>
            <person name="Cannon C."/>
            <person name="Castanera R."/>
            <person name="Culley D."/>
            <person name="Daum C."/>
            <person name="Ezra D."/>
            <person name="Gonzalez J."/>
            <person name="Henrissat B."/>
            <person name="Kuo A."/>
            <person name="Liang C."/>
            <person name="Lipzen A."/>
            <person name="Lutzoni F."/>
            <person name="Magnuson J."/>
            <person name="Mondo S."/>
            <person name="Nolan M."/>
            <person name="Ohm R."/>
            <person name="Pangilinan J."/>
            <person name="Park H.-J."/>
            <person name="Ramirez L."/>
            <person name="Alfaro M."/>
            <person name="Sun H."/>
            <person name="Tritt A."/>
            <person name="Yoshinaga Y."/>
            <person name="Zwiers L.-H."/>
            <person name="Turgeon B."/>
            <person name="Goodwin S."/>
            <person name="Spatafora J."/>
            <person name="Crous P."/>
            <person name="Grigoriev I."/>
        </authorList>
    </citation>
    <scope>NUCLEOTIDE SEQUENCE</scope>
    <source>
        <strain evidence="3">CBS 207.26</strain>
    </source>
</reference>
<evidence type="ECO:0000256" key="2">
    <source>
        <dbReference type="SAM" id="Phobius"/>
    </source>
</evidence>
<feature type="transmembrane region" description="Helical" evidence="2">
    <location>
        <begin position="138"/>
        <end position="158"/>
    </location>
</feature>